<proteinExistence type="predicted"/>
<dbReference type="PANTHER" id="PTHR21240">
    <property type="entry name" value="2-AMINO-3-CARBOXYLMUCONATE-6-SEMIALDEHYDE DECARBOXYLASE"/>
    <property type="match status" value="1"/>
</dbReference>
<dbReference type="Proteomes" id="UP001592582">
    <property type="component" value="Unassembled WGS sequence"/>
</dbReference>
<evidence type="ECO:0000313" key="2">
    <source>
        <dbReference type="Proteomes" id="UP001592582"/>
    </source>
</evidence>
<comment type="caution">
    <text evidence="1">The sequence shown here is derived from an EMBL/GenBank/DDBJ whole genome shotgun (WGS) entry which is preliminary data.</text>
</comment>
<accession>A0ABV6VDW3</accession>
<dbReference type="PANTHER" id="PTHR21240:SF29">
    <property type="entry name" value="AMIDOHYDROLASE-RELATED DOMAIN-CONTAINING PROTEIN"/>
    <property type="match status" value="1"/>
</dbReference>
<keyword evidence="2" id="KW-1185">Reference proteome</keyword>
<dbReference type="Gene3D" id="3.20.20.140">
    <property type="entry name" value="Metal-dependent hydrolases"/>
    <property type="match status" value="1"/>
</dbReference>
<dbReference type="InterPro" id="IPR006680">
    <property type="entry name" value="Amidohydro-rel"/>
</dbReference>
<dbReference type="Pfam" id="PF04909">
    <property type="entry name" value="Amidohydro_2"/>
    <property type="match status" value="1"/>
</dbReference>
<protein>
    <submittedName>
        <fullName evidence="1">Amidohydrolase family protein</fullName>
    </submittedName>
</protein>
<dbReference type="InterPro" id="IPR032465">
    <property type="entry name" value="ACMSD"/>
</dbReference>
<dbReference type="SUPFAM" id="SSF51556">
    <property type="entry name" value="Metallo-dependent hydrolases"/>
    <property type="match status" value="1"/>
</dbReference>
<organism evidence="1 2">
    <name type="scientific">Streptacidiphilus alkalitolerans</name>
    <dbReference type="NCBI Taxonomy" id="3342712"/>
    <lineage>
        <taxon>Bacteria</taxon>
        <taxon>Bacillati</taxon>
        <taxon>Actinomycetota</taxon>
        <taxon>Actinomycetes</taxon>
        <taxon>Kitasatosporales</taxon>
        <taxon>Streptomycetaceae</taxon>
        <taxon>Streptacidiphilus</taxon>
    </lineage>
</organism>
<name>A0ABV6VDW3_9ACTN</name>
<evidence type="ECO:0000313" key="1">
    <source>
        <dbReference type="EMBL" id="MFC1411831.1"/>
    </source>
</evidence>
<dbReference type="InterPro" id="IPR032466">
    <property type="entry name" value="Metal_Hydrolase"/>
</dbReference>
<sequence>MHPLVHDLVQDAVPPLGGAIDVHAHYLTDRLRTAMTDAGHGMPDGMPAIPEWSPRAALELMDQAGVRAALLSVSSPGVHFGDDRAAAALARSVNDEGLALVERYPDRFGLMASLPLPDVPAAIAEAERALDAGADGITLKTHYDGSYLGDARFDPLMELLDERSAVVCLHPTSSPCWEATSLGHPRPMLEFPFETTRAVANLALSRTLERCPRISFIVPHAGAALPVLADRIAAFALMAQPGPAVDVLVVLRRLYYDTAGFSLPRALPALLHLVDGDRLLYGSDYPFTPGWVVQALAQGLAEDGGLTPPQQAAMLHGNASRLFPRFAVQSAV</sequence>
<gene>
    <name evidence="1" type="ORF">ACEZDG_21440</name>
</gene>
<dbReference type="EMBL" id="JBHEZX010000009">
    <property type="protein sequence ID" value="MFC1411831.1"/>
    <property type="molecule type" value="Genomic_DNA"/>
</dbReference>
<reference evidence="1 2" key="1">
    <citation type="submission" date="2024-09" db="EMBL/GenBank/DDBJ databases">
        <authorList>
            <person name="Lee S.D."/>
        </authorList>
    </citation>
    <scope>NUCLEOTIDE SEQUENCE [LARGE SCALE GENOMIC DNA]</scope>
    <source>
        <strain evidence="1 2">N1-1</strain>
    </source>
</reference>